<evidence type="ECO:0000313" key="3">
    <source>
        <dbReference type="Proteomes" id="UP001442841"/>
    </source>
</evidence>
<evidence type="ECO:0000256" key="1">
    <source>
        <dbReference type="SAM" id="Phobius"/>
    </source>
</evidence>
<keyword evidence="1" id="KW-0472">Membrane</keyword>
<sequence length="66" mass="6886">MKTKQATRSLDVFSLVVGILFSGFAAGALYAAFGGTYDPTVLKVALPVFLVALGVTGLLLSRRAQP</sequence>
<organism evidence="2 3">
    <name type="scientific">Ammonicoccus fulvus</name>
    <dbReference type="NCBI Taxonomy" id="3138240"/>
    <lineage>
        <taxon>Bacteria</taxon>
        <taxon>Bacillati</taxon>
        <taxon>Actinomycetota</taxon>
        <taxon>Actinomycetes</taxon>
        <taxon>Propionibacteriales</taxon>
        <taxon>Propionibacteriaceae</taxon>
        <taxon>Ammonicoccus</taxon>
    </lineage>
</organism>
<keyword evidence="1" id="KW-1133">Transmembrane helix</keyword>
<keyword evidence="3" id="KW-1185">Reference proteome</keyword>
<proteinExistence type="predicted"/>
<reference evidence="2 3" key="1">
    <citation type="submission" date="2024-04" db="EMBL/GenBank/DDBJ databases">
        <title>Isolation of an actinomycete strain from pig manure.</title>
        <authorList>
            <person name="Gong T."/>
            <person name="Yu Z."/>
            <person name="An M."/>
            <person name="Wei C."/>
            <person name="Yang W."/>
            <person name="Liu L."/>
        </authorList>
    </citation>
    <scope>NUCLEOTIDE SEQUENCE [LARGE SCALE GENOMIC DNA]</scope>
    <source>
        <strain evidence="2 3">ZF39</strain>
    </source>
</reference>
<evidence type="ECO:0000313" key="2">
    <source>
        <dbReference type="EMBL" id="XAN08770.1"/>
    </source>
</evidence>
<gene>
    <name evidence="2" type="ORF">AADG42_16140</name>
</gene>
<feature type="transmembrane region" description="Helical" evidence="1">
    <location>
        <begin position="12"/>
        <end position="32"/>
    </location>
</feature>
<accession>A0ABZ3FVQ5</accession>
<dbReference type="Proteomes" id="UP001442841">
    <property type="component" value="Chromosome"/>
</dbReference>
<dbReference type="RefSeq" id="WP_425310197.1">
    <property type="nucleotide sequence ID" value="NZ_CP154795.1"/>
</dbReference>
<dbReference type="EMBL" id="CP154795">
    <property type="protein sequence ID" value="XAN08770.1"/>
    <property type="molecule type" value="Genomic_DNA"/>
</dbReference>
<keyword evidence="1" id="KW-0812">Transmembrane</keyword>
<feature type="transmembrane region" description="Helical" evidence="1">
    <location>
        <begin position="44"/>
        <end position="61"/>
    </location>
</feature>
<name>A0ABZ3FVQ5_9ACTN</name>
<protein>
    <submittedName>
        <fullName evidence="2">Uncharacterized protein</fullName>
    </submittedName>
</protein>